<accession>A0A0H5QNP7</accession>
<name>A0A0H5QNP7_9ZZZZ</name>
<dbReference type="AlphaFoldDB" id="A0A0H5QNP7"/>
<proteinExistence type="predicted"/>
<sequence>MPTLVQVTIKTADAIPENFITNNFAVTGDVDSPTDSADLMAAFQTFYGTVKTACFPVTVAQNAHEFKLYIAGGPRPNYPLYENVFNLTGPGSGDTLPSEVALCLSFAGVRIPGLPQARRRGRVYLGPLKATNNVLGRPSSSVITAILAAAQTLKDDIDDIPSAGSWAVWSPTSGTAVSLTDAWMDNAWDTQRSRGLIRTLKTMEPLVP</sequence>
<organism evidence="1">
    <name type="scientific">uncultured prokaryote</name>
    <dbReference type="NCBI Taxonomy" id="198431"/>
    <lineage>
        <taxon>unclassified sequences</taxon>
        <taxon>environmental samples</taxon>
    </lineage>
</organism>
<dbReference type="EMBL" id="LN854047">
    <property type="protein sequence ID" value="CRY97362.1"/>
    <property type="molecule type" value="Genomic_DNA"/>
</dbReference>
<protein>
    <submittedName>
        <fullName evidence="1">Uncharacterized protein</fullName>
    </submittedName>
</protein>
<reference evidence="1" key="2">
    <citation type="submission" date="2015-07" db="EMBL/GenBank/DDBJ databases">
        <title>Plasmids, circular viruses and viroids from rat gut.</title>
        <authorList>
            <person name="Jorgensen T.J."/>
            <person name="Hansen M.A."/>
            <person name="Xu Z."/>
            <person name="Tabak M.A."/>
            <person name="Sorensen S.J."/>
            <person name="Hansen L.H."/>
        </authorList>
    </citation>
    <scope>NUCLEOTIDE SEQUENCE</scope>
    <source>
        <strain evidence="1">RGFK1511</strain>
    </source>
</reference>
<evidence type="ECO:0000313" key="1">
    <source>
        <dbReference type="EMBL" id="CRY97362.1"/>
    </source>
</evidence>
<reference evidence="1" key="1">
    <citation type="submission" date="2015-06" db="EMBL/GenBank/DDBJ databases">
        <authorList>
            <person name="Joergensen T."/>
        </authorList>
    </citation>
    <scope>NUCLEOTIDE SEQUENCE</scope>
    <source>
        <strain evidence="1">RGFK1511</strain>
    </source>
</reference>